<dbReference type="CDD" id="cd16922">
    <property type="entry name" value="HATPase_EvgS-ArcB-TorS-like"/>
    <property type="match status" value="1"/>
</dbReference>
<organism evidence="16 17">
    <name type="scientific">Maricaulis maris (strain MCS10)</name>
    <name type="common">Caulobacter maris</name>
    <dbReference type="NCBI Taxonomy" id="394221"/>
    <lineage>
        <taxon>Bacteria</taxon>
        <taxon>Pseudomonadati</taxon>
        <taxon>Pseudomonadota</taxon>
        <taxon>Alphaproteobacteria</taxon>
        <taxon>Maricaulales</taxon>
        <taxon>Maricaulaceae</taxon>
        <taxon>Maricaulis</taxon>
    </lineage>
</organism>
<keyword evidence="4 13" id="KW-0597">Phosphoprotein</keyword>
<dbReference type="Gene3D" id="3.30.565.10">
    <property type="entry name" value="Histidine kinase-like ATPase, C-terminal domain"/>
    <property type="match status" value="1"/>
</dbReference>
<dbReference type="HOGENOM" id="CLU_000445_114_15_5"/>
<dbReference type="RefSeq" id="WP_011642655.1">
    <property type="nucleotide sequence ID" value="NC_008347.1"/>
</dbReference>
<feature type="modified residue" description="4-aspartylphosphate" evidence="13">
    <location>
        <position position="462"/>
    </location>
</feature>
<dbReference type="GO" id="GO:0000155">
    <property type="term" value="F:phosphorelay sensor kinase activity"/>
    <property type="evidence" value="ECO:0007669"/>
    <property type="project" value="InterPro"/>
</dbReference>
<dbReference type="InterPro" id="IPR003594">
    <property type="entry name" value="HATPase_dom"/>
</dbReference>
<dbReference type="InterPro" id="IPR003661">
    <property type="entry name" value="HisK_dim/P_dom"/>
</dbReference>
<sequence>MVGLVRDVLVASPAVSPQATGGEVYEHFSDDPNLIVLPVVEGTQPVGLVTRDQFFVRMANRHGRALYERRPITFAMNKNPLVVETRTPLSELNSQILRDSPAALMEGFIATRNGDYAGVGTTLELFRFIAQESADKNHRLSALAEQLGRARLEALAASKAKSDFLATMSHEIRTPLNGVLGVTQLLQATTLDAEQAEFVRVIDDSGKILLRLLNDILDLSKIEAGKMELEVTPFRPSTLVRDAQTLWSAQAREKGIAFSIEADCDEDAQYEGDPVRIKQLLFNLISNGIKFTQSGSVAVRMQFLPLGRRRNVMRVEVVDTGCGIPDTALRELFSAFKQADVATNRLHGGTGLGLAICRRLAELMGGSVDVTSRPGEGSKFWFDIPLKSVTTAPQTVSAATCNTAPATVLPACNILVAEDNPTNQAVARGFLKLRGLSADFVENGQAAIDAVKLRDYSLILMDMEMPVMDGLAASQTIRSLGSPSGRIPIVALTANAVGQAERRCIDAGMDDFITKPIVRADLDRILDKYLLRGASTAPVSNKAPQGHATRRLA</sequence>
<dbReference type="SMART" id="SM00448">
    <property type="entry name" value="REC"/>
    <property type="match status" value="1"/>
</dbReference>
<comment type="catalytic activity">
    <reaction evidence="1">
        <text>ATP + protein L-histidine = ADP + protein N-phospho-L-histidine.</text>
        <dbReference type="EC" id="2.7.13.3"/>
    </reaction>
</comment>
<keyword evidence="17" id="KW-1185">Reference proteome</keyword>
<comment type="subcellular location">
    <subcellularLocation>
        <location evidence="2">Membrane</location>
    </subcellularLocation>
</comment>
<dbReference type="OrthoDB" id="9774458at2"/>
<dbReference type="SUPFAM" id="SSF54631">
    <property type="entry name" value="CBS-domain pair"/>
    <property type="match status" value="1"/>
</dbReference>
<dbReference type="GO" id="GO:0016020">
    <property type="term" value="C:membrane"/>
    <property type="evidence" value="ECO:0007669"/>
    <property type="project" value="UniProtKB-SubCell"/>
</dbReference>
<dbReference type="PANTHER" id="PTHR45339">
    <property type="entry name" value="HYBRID SIGNAL TRANSDUCTION HISTIDINE KINASE J"/>
    <property type="match status" value="1"/>
</dbReference>
<dbReference type="InterPro" id="IPR001789">
    <property type="entry name" value="Sig_transdc_resp-reg_receiver"/>
</dbReference>
<reference evidence="16 17" key="1">
    <citation type="submission" date="2006-08" db="EMBL/GenBank/DDBJ databases">
        <title>Complete sequence of Maricaulis maris MCS10.</title>
        <authorList>
            <consortium name="US DOE Joint Genome Institute"/>
            <person name="Copeland A."/>
            <person name="Lucas S."/>
            <person name="Lapidus A."/>
            <person name="Barry K."/>
            <person name="Detter J.C."/>
            <person name="Glavina del Rio T."/>
            <person name="Hammon N."/>
            <person name="Israni S."/>
            <person name="Dalin E."/>
            <person name="Tice H."/>
            <person name="Pitluck S."/>
            <person name="Saunders E."/>
            <person name="Brettin T."/>
            <person name="Bruce D."/>
            <person name="Han C."/>
            <person name="Tapia R."/>
            <person name="Gilna P."/>
            <person name="Schmutz J."/>
            <person name="Larimer F."/>
            <person name="Land M."/>
            <person name="Hauser L."/>
            <person name="Kyrpides N."/>
            <person name="Mikhailova N."/>
            <person name="Viollier P."/>
            <person name="Stephens C."/>
            <person name="Richardson P."/>
        </authorList>
    </citation>
    <scope>NUCLEOTIDE SEQUENCE [LARGE SCALE GENOMIC DNA]</scope>
    <source>
        <strain evidence="16 17">MCS10</strain>
    </source>
</reference>
<dbReference type="InterPro" id="IPR011006">
    <property type="entry name" value="CheY-like_superfamily"/>
</dbReference>
<dbReference type="AlphaFoldDB" id="Q0ARS9"/>
<dbReference type="SMART" id="SM00387">
    <property type="entry name" value="HATPase_c"/>
    <property type="match status" value="1"/>
</dbReference>
<dbReference type="InterPro" id="IPR004358">
    <property type="entry name" value="Sig_transdc_His_kin-like_C"/>
</dbReference>
<keyword evidence="7" id="KW-0547">Nucleotide-binding</keyword>
<dbReference type="PANTHER" id="PTHR45339:SF1">
    <property type="entry name" value="HYBRID SIGNAL TRANSDUCTION HISTIDINE KINASE J"/>
    <property type="match status" value="1"/>
</dbReference>
<evidence type="ECO:0000256" key="10">
    <source>
        <dbReference type="ARBA" id="ARBA00022989"/>
    </source>
</evidence>
<dbReference type="SUPFAM" id="SSF52172">
    <property type="entry name" value="CheY-like"/>
    <property type="match status" value="1"/>
</dbReference>
<dbReference type="Pfam" id="PF02518">
    <property type="entry name" value="HATPase_c"/>
    <property type="match status" value="1"/>
</dbReference>
<dbReference type="SUPFAM" id="SSF55874">
    <property type="entry name" value="ATPase domain of HSP90 chaperone/DNA topoisomerase II/histidine kinase"/>
    <property type="match status" value="1"/>
</dbReference>
<keyword evidence="8 16" id="KW-0418">Kinase</keyword>
<feature type="domain" description="Response regulatory" evidence="15">
    <location>
        <begin position="413"/>
        <end position="530"/>
    </location>
</feature>
<evidence type="ECO:0000256" key="13">
    <source>
        <dbReference type="PROSITE-ProRule" id="PRU00169"/>
    </source>
</evidence>
<dbReference type="InterPro" id="IPR036890">
    <property type="entry name" value="HATPase_C_sf"/>
</dbReference>
<dbReference type="STRING" id="394221.Mmar10_0715"/>
<keyword evidence="11" id="KW-0902">Two-component regulatory system</keyword>
<dbReference type="KEGG" id="mmr:Mmar10_0715"/>
<evidence type="ECO:0000256" key="3">
    <source>
        <dbReference type="ARBA" id="ARBA00012438"/>
    </source>
</evidence>
<dbReference type="Proteomes" id="UP000001964">
    <property type="component" value="Chromosome"/>
</dbReference>
<protein>
    <recommendedName>
        <fullName evidence="3">histidine kinase</fullName>
        <ecNumber evidence="3">2.7.13.3</ecNumber>
    </recommendedName>
</protein>
<evidence type="ECO:0000256" key="8">
    <source>
        <dbReference type="ARBA" id="ARBA00022777"/>
    </source>
</evidence>
<proteinExistence type="predicted"/>
<evidence type="ECO:0000256" key="2">
    <source>
        <dbReference type="ARBA" id="ARBA00004370"/>
    </source>
</evidence>
<dbReference type="eggNOG" id="COG0517">
    <property type="taxonomic scope" value="Bacteria"/>
</dbReference>
<dbReference type="FunFam" id="1.10.287.130:FF:000004">
    <property type="entry name" value="Ethylene receptor 1"/>
    <property type="match status" value="1"/>
</dbReference>
<keyword evidence="10" id="KW-1133">Transmembrane helix</keyword>
<evidence type="ECO:0000259" key="14">
    <source>
        <dbReference type="PROSITE" id="PS50109"/>
    </source>
</evidence>
<dbReference type="PROSITE" id="PS50109">
    <property type="entry name" value="HIS_KIN"/>
    <property type="match status" value="1"/>
</dbReference>
<name>Q0ARS9_MARMM</name>
<dbReference type="Gene3D" id="3.40.50.2300">
    <property type="match status" value="1"/>
</dbReference>
<evidence type="ECO:0000256" key="9">
    <source>
        <dbReference type="ARBA" id="ARBA00022840"/>
    </source>
</evidence>
<dbReference type="Pfam" id="PF00512">
    <property type="entry name" value="HisKA"/>
    <property type="match status" value="1"/>
</dbReference>
<evidence type="ECO:0000256" key="11">
    <source>
        <dbReference type="ARBA" id="ARBA00023012"/>
    </source>
</evidence>
<evidence type="ECO:0000256" key="1">
    <source>
        <dbReference type="ARBA" id="ARBA00000085"/>
    </source>
</evidence>
<evidence type="ECO:0000256" key="6">
    <source>
        <dbReference type="ARBA" id="ARBA00022692"/>
    </source>
</evidence>
<dbReference type="PRINTS" id="PR00344">
    <property type="entry name" value="BCTRLSENSOR"/>
</dbReference>
<dbReference type="InterPro" id="IPR005467">
    <property type="entry name" value="His_kinase_dom"/>
</dbReference>
<dbReference type="CDD" id="cd04598">
    <property type="entry name" value="CBS_pair_GGDEF_EAL"/>
    <property type="match status" value="1"/>
</dbReference>
<dbReference type="eggNOG" id="COG2205">
    <property type="taxonomic scope" value="Bacteria"/>
</dbReference>
<dbReference type="Gene3D" id="1.10.287.130">
    <property type="match status" value="1"/>
</dbReference>
<dbReference type="InterPro" id="IPR036097">
    <property type="entry name" value="HisK_dim/P_sf"/>
</dbReference>
<dbReference type="EMBL" id="CP000449">
    <property type="protein sequence ID" value="ABI65008.1"/>
    <property type="molecule type" value="Genomic_DNA"/>
</dbReference>
<keyword evidence="9" id="KW-0067">ATP-binding</keyword>
<accession>Q0ARS9</accession>
<dbReference type="EC" id="2.7.13.3" evidence="3"/>
<dbReference type="eggNOG" id="COG0784">
    <property type="taxonomic scope" value="Bacteria"/>
</dbReference>
<dbReference type="FunFam" id="3.30.565.10:FF:000010">
    <property type="entry name" value="Sensor histidine kinase RcsC"/>
    <property type="match status" value="1"/>
</dbReference>
<evidence type="ECO:0000313" key="16">
    <source>
        <dbReference type="EMBL" id="ABI65008.1"/>
    </source>
</evidence>
<evidence type="ECO:0000313" key="17">
    <source>
        <dbReference type="Proteomes" id="UP000001964"/>
    </source>
</evidence>
<evidence type="ECO:0000256" key="7">
    <source>
        <dbReference type="ARBA" id="ARBA00022741"/>
    </source>
</evidence>
<dbReference type="CDD" id="cd17546">
    <property type="entry name" value="REC_hyHK_CKI1_RcsC-like"/>
    <property type="match status" value="1"/>
</dbReference>
<evidence type="ECO:0000259" key="15">
    <source>
        <dbReference type="PROSITE" id="PS50110"/>
    </source>
</evidence>
<keyword evidence="5 16" id="KW-0808">Transferase</keyword>
<feature type="domain" description="Histidine kinase" evidence="14">
    <location>
        <begin position="167"/>
        <end position="388"/>
    </location>
</feature>
<keyword evidence="12" id="KW-0472">Membrane</keyword>
<dbReference type="Pfam" id="PF00072">
    <property type="entry name" value="Response_reg"/>
    <property type="match status" value="1"/>
</dbReference>
<dbReference type="PROSITE" id="PS50110">
    <property type="entry name" value="RESPONSE_REGULATORY"/>
    <property type="match status" value="1"/>
</dbReference>
<evidence type="ECO:0000256" key="5">
    <source>
        <dbReference type="ARBA" id="ARBA00022679"/>
    </source>
</evidence>
<dbReference type="InterPro" id="IPR046342">
    <property type="entry name" value="CBS_dom_sf"/>
</dbReference>
<gene>
    <name evidence="16" type="ordered locus">Mmar10_0715</name>
</gene>
<dbReference type="SMART" id="SM00388">
    <property type="entry name" value="HisKA"/>
    <property type="match status" value="1"/>
</dbReference>
<evidence type="ECO:0000256" key="4">
    <source>
        <dbReference type="ARBA" id="ARBA00022553"/>
    </source>
</evidence>
<dbReference type="SUPFAM" id="SSF47384">
    <property type="entry name" value="Homodimeric domain of signal transducing histidine kinase"/>
    <property type="match status" value="1"/>
</dbReference>
<dbReference type="CDD" id="cd00082">
    <property type="entry name" value="HisKA"/>
    <property type="match status" value="1"/>
</dbReference>
<evidence type="ECO:0000256" key="12">
    <source>
        <dbReference type="ARBA" id="ARBA00023136"/>
    </source>
</evidence>
<keyword evidence="6" id="KW-0812">Transmembrane</keyword>
<dbReference type="GO" id="GO:0005524">
    <property type="term" value="F:ATP binding"/>
    <property type="evidence" value="ECO:0007669"/>
    <property type="project" value="UniProtKB-KW"/>
</dbReference>